<feature type="region of interest" description="Disordered" evidence="4">
    <location>
        <begin position="170"/>
        <end position="189"/>
    </location>
</feature>
<dbReference type="SUPFAM" id="SSF90209">
    <property type="entry name" value="Ran binding protein zinc finger-like"/>
    <property type="match status" value="3"/>
</dbReference>
<keyword evidence="3" id="KW-0862">Zinc</keyword>
<feature type="domain" description="RanBP2-type" evidence="5">
    <location>
        <begin position="229"/>
        <end position="255"/>
    </location>
</feature>
<accession>A0ABP0XC39</accession>
<proteinExistence type="predicted"/>
<reference evidence="6" key="1">
    <citation type="submission" date="2024-02" db="EMBL/GenBank/DDBJ databases">
        <authorList>
            <consortium name="ELIXIR-Norway"/>
            <consortium name="Elixir Norway"/>
        </authorList>
    </citation>
    <scope>NUCLEOTIDE SEQUENCE</scope>
</reference>
<evidence type="ECO:0000256" key="1">
    <source>
        <dbReference type="ARBA" id="ARBA00022723"/>
    </source>
</evidence>
<keyword evidence="7" id="KW-1185">Reference proteome</keyword>
<evidence type="ECO:0000313" key="6">
    <source>
        <dbReference type="EMBL" id="CAK9276119.1"/>
    </source>
</evidence>
<protein>
    <recommendedName>
        <fullName evidence="5">RanBP2-type domain-containing protein</fullName>
    </recommendedName>
</protein>
<evidence type="ECO:0000259" key="5">
    <source>
        <dbReference type="SMART" id="SM00547"/>
    </source>
</evidence>
<keyword evidence="2" id="KW-0863">Zinc-finger</keyword>
<dbReference type="PANTHER" id="PTHR12999">
    <property type="entry name" value="ZINC FINGER RAN-BINDING DOMAIN-CONTAINING PROTEIN 2 ZRANB2-RELATED"/>
    <property type="match status" value="1"/>
</dbReference>
<dbReference type="InterPro" id="IPR036443">
    <property type="entry name" value="Znf_RanBP2_sf"/>
</dbReference>
<dbReference type="Proteomes" id="UP001497444">
    <property type="component" value="Chromosome 7"/>
</dbReference>
<evidence type="ECO:0000256" key="4">
    <source>
        <dbReference type="SAM" id="MobiDB-lite"/>
    </source>
</evidence>
<feature type="domain" description="RanBP2-type" evidence="5">
    <location>
        <begin position="190"/>
        <end position="216"/>
    </location>
</feature>
<dbReference type="EMBL" id="OZ020102">
    <property type="protein sequence ID" value="CAK9276119.1"/>
    <property type="molecule type" value="Genomic_DNA"/>
</dbReference>
<name>A0ABP0XC39_9BRYO</name>
<evidence type="ECO:0000256" key="3">
    <source>
        <dbReference type="ARBA" id="ARBA00022833"/>
    </source>
</evidence>
<dbReference type="SMART" id="SM00547">
    <property type="entry name" value="ZnF_RBZ"/>
    <property type="match status" value="3"/>
</dbReference>
<feature type="domain" description="RanBP2-type" evidence="5">
    <location>
        <begin position="24"/>
        <end position="50"/>
    </location>
</feature>
<evidence type="ECO:0000313" key="7">
    <source>
        <dbReference type="Proteomes" id="UP001497444"/>
    </source>
</evidence>
<dbReference type="InterPro" id="IPR001876">
    <property type="entry name" value="Znf_RanBP2"/>
</dbReference>
<evidence type="ECO:0000256" key="2">
    <source>
        <dbReference type="ARBA" id="ARBA00022771"/>
    </source>
</evidence>
<dbReference type="Gene3D" id="4.10.1060.10">
    <property type="entry name" value="Zinc finger, RanBP2-type"/>
    <property type="match status" value="3"/>
</dbReference>
<sequence length="308" mass="33051">MLQTDFRGASGPKRARSESSRGDGDWTCPQCGNVNFAFRTTCNMRKCGTSKPAESSHRRIGGHMGPVHYDQEPSMYMGGPGAPPPLTLGLPSNYGAPIYLQQPMTASGPYNYGSSVNKVTSYNPLPRPSAYTPTGTVISGNDLHLPALTYSCFFGLLYCMKMPAPRPAANYGEDNGSRKRRGGPDSASEGDWLCPKCGNTNFAFRGTCNMRKCGASKPTEVVKGPPPDGSWTCESCGNVNYPFRTKCNRRNCGADKPTETKPSNGSNATALASDQVCGIFDCKLLQVKVQISEHTPGIGVEVFGNSFL</sequence>
<dbReference type="PANTHER" id="PTHR12999:SF24">
    <property type="entry name" value="RANBP2-TYPE DOMAIN-CONTAINING PROTEIN"/>
    <property type="match status" value="1"/>
</dbReference>
<dbReference type="Pfam" id="PF00641">
    <property type="entry name" value="Zn_ribbon_RanBP"/>
    <property type="match status" value="3"/>
</dbReference>
<feature type="region of interest" description="Disordered" evidence="4">
    <location>
        <begin position="1"/>
        <end position="24"/>
    </location>
</feature>
<gene>
    <name evidence="6" type="ORF">CSSPJE1EN1_LOCUS21597</name>
</gene>
<keyword evidence="1" id="KW-0479">Metal-binding</keyword>
<feature type="compositionally biased region" description="Basic and acidic residues" evidence="4">
    <location>
        <begin position="15"/>
        <end position="24"/>
    </location>
</feature>
<organism evidence="6 7">
    <name type="scientific">Sphagnum jensenii</name>
    <dbReference type="NCBI Taxonomy" id="128206"/>
    <lineage>
        <taxon>Eukaryota</taxon>
        <taxon>Viridiplantae</taxon>
        <taxon>Streptophyta</taxon>
        <taxon>Embryophyta</taxon>
        <taxon>Bryophyta</taxon>
        <taxon>Sphagnophytina</taxon>
        <taxon>Sphagnopsida</taxon>
        <taxon>Sphagnales</taxon>
        <taxon>Sphagnaceae</taxon>
        <taxon>Sphagnum</taxon>
    </lineage>
</organism>